<comment type="function">
    <text evidence="7">Component of the eukaryotic translation initiation factor 3 (eIF-3) complex, which is involved in protein synthesis and, together with other initiation factors, stimulates binding of mRNA and methionyl-tRNAi to the 40S ribosome.</text>
</comment>
<comment type="subcellular location">
    <subcellularLocation>
        <location evidence="1 6 7">Cytoplasm</location>
    </subcellularLocation>
</comment>
<dbReference type="GO" id="GO:0003743">
    <property type="term" value="F:translation initiation factor activity"/>
    <property type="evidence" value="ECO:0007669"/>
    <property type="project" value="UniProtKB-UniRule"/>
</dbReference>
<keyword evidence="4 6" id="KW-0694">RNA-binding</keyword>
<dbReference type="OrthoDB" id="10250414at2759"/>
<dbReference type="GO" id="GO:0005852">
    <property type="term" value="C:eukaryotic translation initiation factor 3 complex"/>
    <property type="evidence" value="ECO:0007669"/>
    <property type="project" value="UniProtKB-UniRule"/>
</dbReference>
<dbReference type="OMA" id="LWGGPQF"/>
<evidence type="ECO:0000313" key="12">
    <source>
        <dbReference type="Proteomes" id="UP000290189"/>
    </source>
</evidence>
<evidence type="ECO:0000313" key="11">
    <source>
        <dbReference type="Proteomes" id="UP000039324"/>
    </source>
</evidence>
<dbReference type="InterPro" id="IPR034363">
    <property type="entry name" value="eIF3B_RRM"/>
</dbReference>
<dbReference type="PIRSF" id="PIRSF036424">
    <property type="entry name" value="eIF3b"/>
    <property type="match status" value="1"/>
</dbReference>
<organism evidence="9 11">
    <name type="scientific">Plasmodiophora brassicae</name>
    <name type="common">Clubroot disease agent</name>
    <dbReference type="NCBI Taxonomy" id="37360"/>
    <lineage>
        <taxon>Eukaryota</taxon>
        <taxon>Sar</taxon>
        <taxon>Rhizaria</taxon>
        <taxon>Endomyxa</taxon>
        <taxon>Phytomyxea</taxon>
        <taxon>Plasmodiophorida</taxon>
        <taxon>Plasmodiophoridae</taxon>
        <taxon>Plasmodiophora</taxon>
    </lineage>
</organism>
<dbReference type="Pfam" id="PF08662">
    <property type="entry name" value="eIF2A"/>
    <property type="match status" value="1"/>
</dbReference>
<reference evidence="9 11" key="1">
    <citation type="submission" date="2015-02" db="EMBL/GenBank/DDBJ databases">
        <authorList>
            <person name="Chooi Y.-H."/>
        </authorList>
    </citation>
    <scope>NUCLEOTIDE SEQUENCE [LARGE SCALE GENOMIC DNA]</scope>
    <source>
        <strain evidence="9">E3</strain>
    </source>
</reference>
<comment type="subunit">
    <text evidence="6 7">Component of the eukaryotic translation initiation factor 3 (eIF-3) complex.</text>
</comment>
<dbReference type="SMART" id="SM00360">
    <property type="entry name" value="RRM"/>
    <property type="match status" value="1"/>
</dbReference>
<proteinExistence type="inferred from homology"/>
<dbReference type="InterPro" id="IPR000504">
    <property type="entry name" value="RRM_dom"/>
</dbReference>
<evidence type="ECO:0000256" key="4">
    <source>
        <dbReference type="ARBA" id="ARBA00022884"/>
    </source>
</evidence>
<keyword evidence="2 6" id="KW-0963">Cytoplasm</keyword>
<name>A0A0G4IKU5_PLABS</name>
<evidence type="ECO:0000256" key="7">
    <source>
        <dbReference type="PIRNR" id="PIRNR036424"/>
    </source>
</evidence>
<dbReference type="GO" id="GO:0001732">
    <property type="term" value="P:formation of cytoplasmic translation initiation complex"/>
    <property type="evidence" value="ECO:0007669"/>
    <property type="project" value="UniProtKB-UniRule"/>
</dbReference>
<dbReference type="PROSITE" id="PS50102">
    <property type="entry name" value="RRM"/>
    <property type="match status" value="1"/>
</dbReference>
<dbReference type="GO" id="GO:0003723">
    <property type="term" value="F:RNA binding"/>
    <property type="evidence" value="ECO:0007669"/>
    <property type="project" value="UniProtKB-UniRule"/>
</dbReference>
<dbReference type="InterPro" id="IPR012677">
    <property type="entry name" value="Nucleotide-bd_a/b_plait_sf"/>
</dbReference>
<dbReference type="PANTHER" id="PTHR14068:SF0">
    <property type="entry name" value="EUKARYOTIC TRANSLATION INITIATION FACTOR 3 SUBUNIT B"/>
    <property type="match status" value="1"/>
</dbReference>
<evidence type="ECO:0000256" key="6">
    <source>
        <dbReference type="HAMAP-Rule" id="MF_03001"/>
    </source>
</evidence>
<dbReference type="Gene3D" id="3.30.70.330">
    <property type="match status" value="1"/>
</dbReference>
<dbReference type="InterPro" id="IPR035979">
    <property type="entry name" value="RBD_domain_sf"/>
</dbReference>
<reference evidence="10 12" key="2">
    <citation type="submission" date="2018-03" db="EMBL/GenBank/DDBJ databases">
        <authorList>
            <person name="Fogelqvist J."/>
        </authorList>
    </citation>
    <scope>NUCLEOTIDE SEQUENCE [LARGE SCALE GENOMIC DNA]</scope>
</reference>
<comment type="function">
    <text evidence="6">RNA-binding component of the eukaryotic translation initiation factor 3 (eIF-3) complex, which is involved in protein synthesis of a specialized repertoire of mRNAs and, together with other initiation factors, stimulates binding of mRNA and methionyl-tRNAi to the 40S ribosome. The eIF-3 complex specifically targets and initiates translation of a subset of mRNAs involved in cell proliferation.</text>
</comment>
<dbReference type="STRING" id="37360.A0A0G4IKU5"/>
<dbReference type="InterPro" id="IPR011400">
    <property type="entry name" value="EIF3B"/>
</dbReference>
<protein>
    <recommendedName>
        <fullName evidence="6 7">Eukaryotic translation initiation factor 3 subunit B</fullName>
        <shortName evidence="6 7">eIF3b</shortName>
    </recommendedName>
    <alternativeName>
        <fullName evidence="6">Eukaryotic translation initiation factor 3 subunit 9</fullName>
    </alternativeName>
</protein>
<dbReference type="EMBL" id="CDSF01000035">
    <property type="protein sequence ID" value="CEO95798.1"/>
    <property type="molecule type" value="Genomic_DNA"/>
</dbReference>
<accession>A0A0G4IKU5</accession>
<keyword evidence="10" id="KW-0496">Mitochondrion</keyword>
<dbReference type="Proteomes" id="UP000039324">
    <property type="component" value="Unassembled WGS sequence"/>
</dbReference>
<dbReference type="InterPro" id="IPR013979">
    <property type="entry name" value="TIF_beta_prop-like"/>
</dbReference>
<dbReference type="InterPro" id="IPR015943">
    <property type="entry name" value="WD40/YVTN_repeat-like_dom_sf"/>
</dbReference>
<keyword evidence="3 6" id="KW-0396">Initiation factor</keyword>
<geneLocation type="mitochondrion" evidence="10"/>
<gene>
    <name evidence="9" type="ORF">PBRA_004511</name>
    <name evidence="10" type="ORF">PLBR_LOCUS7280</name>
</gene>
<comment type="similarity">
    <text evidence="6 7">Belongs to the eIF-3 subunit B family.</text>
</comment>
<evidence type="ECO:0000256" key="3">
    <source>
        <dbReference type="ARBA" id="ARBA00022540"/>
    </source>
</evidence>
<keyword evidence="11" id="KW-1185">Reference proteome</keyword>
<dbReference type="EMBL" id="OVEO01000013">
    <property type="protein sequence ID" value="SPR00065.1"/>
    <property type="molecule type" value="Genomic_DNA"/>
</dbReference>
<dbReference type="HAMAP" id="MF_03001">
    <property type="entry name" value="eIF3b"/>
    <property type="match status" value="1"/>
</dbReference>
<dbReference type="AlphaFoldDB" id="A0A0G4IKU5"/>
<dbReference type="GO" id="GO:0016282">
    <property type="term" value="C:eukaryotic 43S preinitiation complex"/>
    <property type="evidence" value="ECO:0007669"/>
    <property type="project" value="UniProtKB-UniRule"/>
</dbReference>
<evidence type="ECO:0000313" key="10">
    <source>
        <dbReference type="EMBL" id="SPR00065.1"/>
    </source>
</evidence>
<dbReference type="CDD" id="cd12278">
    <property type="entry name" value="RRM_eIF3B"/>
    <property type="match status" value="1"/>
</dbReference>
<dbReference type="GO" id="GO:0031369">
    <property type="term" value="F:translation initiation factor binding"/>
    <property type="evidence" value="ECO:0007669"/>
    <property type="project" value="InterPro"/>
</dbReference>
<dbReference type="PANTHER" id="PTHR14068">
    <property type="entry name" value="EUKARYOTIC TRANSLATION INITIATION FACTOR 3 EIF3 -RELATED"/>
    <property type="match status" value="1"/>
</dbReference>
<evidence type="ECO:0000259" key="8">
    <source>
        <dbReference type="PROSITE" id="PS50102"/>
    </source>
</evidence>
<dbReference type="SUPFAM" id="SSF82171">
    <property type="entry name" value="DPP6 N-terminal domain-like"/>
    <property type="match status" value="1"/>
</dbReference>
<keyword evidence="5 6" id="KW-0648">Protein biosynthesis</keyword>
<dbReference type="Gene3D" id="2.130.10.10">
    <property type="entry name" value="YVTN repeat-like/Quinoprotein amine dehydrogenase"/>
    <property type="match status" value="2"/>
</dbReference>
<evidence type="ECO:0000256" key="1">
    <source>
        <dbReference type="ARBA" id="ARBA00004496"/>
    </source>
</evidence>
<evidence type="ECO:0000313" key="9">
    <source>
        <dbReference type="EMBL" id="CEO95798.1"/>
    </source>
</evidence>
<dbReference type="Pfam" id="PF00076">
    <property type="entry name" value="RRM_1"/>
    <property type="match status" value="1"/>
</dbReference>
<dbReference type="Proteomes" id="UP000290189">
    <property type="component" value="Unassembled WGS sequence"/>
</dbReference>
<evidence type="ECO:0000256" key="2">
    <source>
        <dbReference type="ARBA" id="ARBA00022490"/>
    </source>
</evidence>
<evidence type="ECO:0000256" key="5">
    <source>
        <dbReference type="ARBA" id="ARBA00022917"/>
    </source>
</evidence>
<sequence length="681" mass="77688">MVAAVAVSAPPNSFGLTPPDDLNTDFSNVIVVDGLPVAPVAKYEKLVSLIRKTFSKFGNISEMYVPTESDMTVGYGFIEFEDSEAASYAVAAMDKVALDKKHTYRVSPWGDFERLENYSDEYVPPERSEFQRSDDLRSWLQDEAAREQFALRFADETQIMWHDPLMNEGMRLCYGGEEQKIAGKNWTELNVAWSPMGSYFATFHFQGIMLWGGSSWKNLARFGHEDVRQIEFSPCERFVVTYSGIEATKRGDPECIQIHDIRGGKMMRGFPGVLPGQTVSQPWPIIKWSFDGKYFARLGVDEILVYDSATMKLLEGKPLKARAAQEFQWSPSQHIISYWSPEMDNIPVSVSLVAIPSRTAIREKHLFNVVSVELHWQSAGEYLCVLVARQKSKSKAKATKVTSTNFEIFRLMEKDVPVEVLEFKELISAFAWEPRGARFAVIHGDGFANKYNVSFYSVKKSKIKLDDAPPDPRPVNALHWSPQGNYIILAGLGQMNGMLEFYDVNRKASLSVSEHFMCNHIQWGPSGIYVATAVAQPISTREAWRFANENGFKIWTFQGLLKQENPVDQFYQFLWRPRPPTLISKEQQAEIRRTIREVYYKKFDEEDEAVRQSQLSSEARSRAEAKKLFREFRAKCDASVRADAARRQELRGGIPSEDEDDYEITEVEIDEEVDVQEIVIP</sequence>
<dbReference type="GO" id="GO:0033290">
    <property type="term" value="C:eukaryotic 48S preinitiation complex"/>
    <property type="evidence" value="ECO:0007669"/>
    <property type="project" value="UniProtKB-UniRule"/>
</dbReference>
<feature type="domain" description="RRM" evidence="8">
    <location>
        <begin position="28"/>
        <end position="107"/>
    </location>
</feature>
<dbReference type="SUPFAM" id="SSF54928">
    <property type="entry name" value="RNA-binding domain, RBD"/>
    <property type="match status" value="1"/>
</dbReference>